<dbReference type="Proteomes" id="UP001603857">
    <property type="component" value="Unassembled WGS sequence"/>
</dbReference>
<evidence type="ECO:0000259" key="7">
    <source>
        <dbReference type="PROSITE" id="PS51032"/>
    </source>
</evidence>
<reference evidence="8 9" key="1">
    <citation type="submission" date="2024-08" db="EMBL/GenBank/DDBJ databases">
        <title>Insights into the chromosomal genome structure of Flemingia macrophylla.</title>
        <authorList>
            <person name="Ding Y."/>
            <person name="Zhao Y."/>
            <person name="Bi W."/>
            <person name="Wu M."/>
            <person name="Zhao G."/>
            <person name="Gong Y."/>
            <person name="Li W."/>
            <person name="Zhang P."/>
        </authorList>
    </citation>
    <scope>NUCLEOTIDE SEQUENCE [LARGE SCALE GENOMIC DNA]</scope>
    <source>
        <strain evidence="8">DYQJB</strain>
        <tissue evidence="8">Leaf</tissue>
    </source>
</reference>
<dbReference type="InterPro" id="IPR036955">
    <property type="entry name" value="AP2/ERF_dom_sf"/>
</dbReference>
<feature type="domain" description="AP2/ERF" evidence="7">
    <location>
        <begin position="96"/>
        <end position="153"/>
    </location>
</feature>
<dbReference type="InterPro" id="IPR001471">
    <property type="entry name" value="AP2/ERF_dom"/>
</dbReference>
<dbReference type="PANTHER" id="PTHR31194">
    <property type="entry name" value="SHN SHINE , DNA BINDING / TRANSCRIPTION FACTOR"/>
    <property type="match status" value="1"/>
</dbReference>
<evidence type="ECO:0000256" key="5">
    <source>
        <dbReference type="ARBA" id="ARBA00023242"/>
    </source>
</evidence>
<dbReference type="SMART" id="SM00380">
    <property type="entry name" value="AP2"/>
    <property type="match status" value="1"/>
</dbReference>
<evidence type="ECO:0000256" key="1">
    <source>
        <dbReference type="ARBA" id="ARBA00004123"/>
    </source>
</evidence>
<dbReference type="InterPro" id="IPR016177">
    <property type="entry name" value="DNA-bd_dom_sf"/>
</dbReference>
<dbReference type="InterPro" id="IPR050913">
    <property type="entry name" value="AP2/ERF_ERF"/>
</dbReference>
<accession>A0ABD1N316</accession>
<dbReference type="AlphaFoldDB" id="A0ABD1N316"/>
<proteinExistence type="predicted"/>
<dbReference type="GO" id="GO:0005634">
    <property type="term" value="C:nucleus"/>
    <property type="evidence" value="ECO:0007669"/>
    <property type="project" value="UniProtKB-SubCell"/>
</dbReference>
<dbReference type="GO" id="GO:0003677">
    <property type="term" value="F:DNA binding"/>
    <property type="evidence" value="ECO:0007669"/>
    <property type="project" value="UniProtKB-KW"/>
</dbReference>
<dbReference type="PANTHER" id="PTHR31194:SF187">
    <property type="entry name" value="ETHYLENE-RESPONSIVE TRANSCRIPTION FACTOR ERF118-LIKE"/>
    <property type="match status" value="1"/>
</dbReference>
<organism evidence="8 9">
    <name type="scientific">Flemingia macrophylla</name>
    <dbReference type="NCBI Taxonomy" id="520843"/>
    <lineage>
        <taxon>Eukaryota</taxon>
        <taxon>Viridiplantae</taxon>
        <taxon>Streptophyta</taxon>
        <taxon>Embryophyta</taxon>
        <taxon>Tracheophyta</taxon>
        <taxon>Spermatophyta</taxon>
        <taxon>Magnoliopsida</taxon>
        <taxon>eudicotyledons</taxon>
        <taxon>Gunneridae</taxon>
        <taxon>Pentapetalae</taxon>
        <taxon>rosids</taxon>
        <taxon>fabids</taxon>
        <taxon>Fabales</taxon>
        <taxon>Fabaceae</taxon>
        <taxon>Papilionoideae</taxon>
        <taxon>50 kb inversion clade</taxon>
        <taxon>NPAAA clade</taxon>
        <taxon>indigoferoid/millettioid clade</taxon>
        <taxon>Phaseoleae</taxon>
        <taxon>Flemingia</taxon>
    </lineage>
</organism>
<dbReference type="PRINTS" id="PR00367">
    <property type="entry name" value="ETHRSPELEMNT"/>
</dbReference>
<evidence type="ECO:0000256" key="3">
    <source>
        <dbReference type="ARBA" id="ARBA00023125"/>
    </source>
</evidence>
<comment type="caution">
    <text evidence="8">The sequence shown here is derived from an EMBL/GenBank/DDBJ whole genome shotgun (WGS) entry which is preliminary data.</text>
</comment>
<dbReference type="SUPFAM" id="SSF54171">
    <property type="entry name" value="DNA-binding domain"/>
    <property type="match status" value="1"/>
</dbReference>
<protein>
    <recommendedName>
        <fullName evidence="7">AP2/ERF domain-containing protein</fullName>
    </recommendedName>
</protein>
<keyword evidence="5" id="KW-0539">Nucleus</keyword>
<evidence type="ECO:0000256" key="2">
    <source>
        <dbReference type="ARBA" id="ARBA00023015"/>
    </source>
</evidence>
<gene>
    <name evidence="8" type="ORF">Fmac_003777</name>
</gene>
<dbReference type="Gene3D" id="3.30.730.10">
    <property type="entry name" value="AP2/ERF domain"/>
    <property type="match status" value="1"/>
</dbReference>
<sequence length="162" mass="18656">MVHVFKKDLRLGLKMQGCERKSEKEGKEKVSSVAVEAEKEKLWKGSKKVRITCDDPHATDSSSEEESNGSKQCVVEITVPNVKLHLRDKKHSESSIYKGVRRRQYGKYVAEIRDPFQKRRLWLGTFDTAMEAAIAYSQKWEEFERKKALLKQEEASHSNAAN</sequence>
<keyword evidence="4" id="KW-0804">Transcription</keyword>
<evidence type="ECO:0000256" key="6">
    <source>
        <dbReference type="SAM" id="MobiDB-lite"/>
    </source>
</evidence>
<keyword evidence="3" id="KW-0238">DNA-binding</keyword>
<dbReference type="PROSITE" id="PS51032">
    <property type="entry name" value="AP2_ERF"/>
    <property type="match status" value="1"/>
</dbReference>
<dbReference type="EMBL" id="JBGMDY010000002">
    <property type="protein sequence ID" value="KAL2342492.1"/>
    <property type="molecule type" value="Genomic_DNA"/>
</dbReference>
<comment type="subcellular location">
    <subcellularLocation>
        <location evidence="1">Nucleus</location>
    </subcellularLocation>
</comment>
<feature type="region of interest" description="Disordered" evidence="6">
    <location>
        <begin position="52"/>
        <end position="72"/>
    </location>
</feature>
<keyword evidence="9" id="KW-1185">Reference proteome</keyword>
<dbReference type="CDD" id="cd00018">
    <property type="entry name" value="AP2"/>
    <property type="match status" value="1"/>
</dbReference>
<keyword evidence="2" id="KW-0805">Transcription regulation</keyword>
<name>A0ABD1N316_9FABA</name>
<evidence type="ECO:0000313" key="9">
    <source>
        <dbReference type="Proteomes" id="UP001603857"/>
    </source>
</evidence>
<evidence type="ECO:0000313" key="8">
    <source>
        <dbReference type="EMBL" id="KAL2342492.1"/>
    </source>
</evidence>
<evidence type="ECO:0000256" key="4">
    <source>
        <dbReference type="ARBA" id="ARBA00023163"/>
    </source>
</evidence>